<dbReference type="Proteomes" id="UP001449178">
    <property type="component" value="Chromosome"/>
</dbReference>
<name>A0ABZ3BY92_9GAMM</name>
<protein>
    <submittedName>
        <fullName evidence="2">Uncharacterized protein</fullName>
    </submittedName>
</protein>
<dbReference type="RefSeq" id="WP_026878500.1">
    <property type="nucleotide sequence ID" value="NZ_AZOD01000009.1"/>
</dbReference>
<proteinExistence type="predicted"/>
<feature type="compositionally biased region" description="Acidic residues" evidence="1">
    <location>
        <begin position="269"/>
        <end position="279"/>
    </location>
</feature>
<gene>
    <name evidence="2" type="ORF">WMO13_06685</name>
</gene>
<dbReference type="EMBL" id="CP150637">
    <property type="protein sequence ID" value="WZW87067.1"/>
    <property type="molecule type" value="Genomic_DNA"/>
</dbReference>
<evidence type="ECO:0000256" key="1">
    <source>
        <dbReference type="SAM" id="MobiDB-lite"/>
    </source>
</evidence>
<accession>A0ABZ3BY92</accession>
<evidence type="ECO:0000313" key="2">
    <source>
        <dbReference type="EMBL" id="WZW87067.1"/>
    </source>
</evidence>
<evidence type="ECO:0000313" key="3">
    <source>
        <dbReference type="Proteomes" id="UP001449178"/>
    </source>
</evidence>
<reference evidence="2 3" key="1">
    <citation type="submission" date="2024-03" db="EMBL/GenBank/DDBJ databases">
        <title>Complete Genome Sequence and Annotation of Ignatzschineria larvae DSM 13226.</title>
        <authorList>
            <person name="Cantrell E."/>
            <person name="Burcham Z.M."/>
        </authorList>
    </citation>
    <scope>NUCLEOTIDE SEQUENCE [LARGE SCALE GENOMIC DNA]</scope>
    <source>
        <strain evidence="2 3">DSM 13226</strain>
    </source>
</reference>
<sequence length="307" mass="36073">MITISPYSLRSYNKDNKSYEQIDNILGKFDLFDLVNEFCQKNININQKDDDAKVYFELTHYQIDKAERKASLTFSVGEYGSKSNIIDVDTKTVSHEKKPNEAEINEYIFVMYFPKSKDESFLFMQCIRGVGILTKFGDLFKQFYRAKTGLVIQINPITYKKAMEKWLEGDVKEYRFINFQPFEDKADFKESFGHNEVQTEYVVKPKRSRAGFLKLFKLKDILDQESEVIELMDDIITRSDRMKVVVELDGKPKTISVGRRSSNTNYQVEPDEDDLDFDDGNNPTKESLEKWIHRIYTDFIDSMYSME</sequence>
<organism evidence="2 3">
    <name type="scientific">Ignatzschineria larvae DSM 13226</name>
    <dbReference type="NCBI Taxonomy" id="1111732"/>
    <lineage>
        <taxon>Bacteria</taxon>
        <taxon>Pseudomonadati</taxon>
        <taxon>Pseudomonadota</taxon>
        <taxon>Gammaproteobacteria</taxon>
        <taxon>Cardiobacteriales</taxon>
        <taxon>Ignatzschineriaceae</taxon>
        <taxon>Ignatzschineria</taxon>
    </lineage>
</organism>
<keyword evidence="3" id="KW-1185">Reference proteome</keyword>
<feature type="region of interest" description="Disordered" evidence="1">
    <location>
        <begin position="256"/>
        <end position="282"/>
    </location>
</feature>